<dbReference type="Pfam" id="PF00632">
    <property type="entry name" value="HECT"/>
    <property type="match status" value="1"/>
</dbReference>
<dbReference type="InterPro" id="IPR044611">
    <property type="entry name" value="E3A/B/C-like"/>
</dbReference>
<dbReference type="EC" id="2.3.2.26" evidence="2"/>
<dbReference type="GO" id="GO:0006511">
    <property type="term" value="P:ubiquitin-dependent protein catabolic process"/>
    <property type="evidence" value="ECO:0007669"/>
    <property type="project" value="TreeGrafter"/>
</dbReference>
<comment type="catalytic activity">
    <reaction evidence="1">
        <text>S-ubiquitinyl-[E2 ubiquitin-conjugating enzyme]-L-cysteine + [acceptor protein]-L-lysine = [E2 ubiquitin-conjugating enzyme]-L-cysteine + N(6)-ubiquitinyl-[acceptor protein]-L-lysine.</text>
        <dbReference type="EC" id="2.3.2.26"/>
    </reaction>
</comment>
<dbReference type="Gene3D" id="3.30.2410.10">
    <property type="entry name" value="Hect, E3 ligase catalytic domain"/>
    <property type="match status" value="1"/>
</dbReference>
<dbReference type="Gene3D" id="3.30.2160.10">
    <property type="entry name" value="Hect, E3 ligase catalytic domain"/>
    <property type="match status" value="1"/>
</dbReference>
<dbReference type="EMBL" id="JAAAIN010000480">
    <property type="protein sequence ID" value="KAG0313931.1"/>
    <property type="molecule type" value="Genomic_DNA"/>
</dbReference>
<evidence type="ECO:0000256" key="3">
    <source>
        <dbReference type="ARBA" id="ARBA00022679"/>
    </source>
</evidence>
<evidence type="ECO:0000256" key="1">
    <source>
        <dbReference type="ARBA" id="ARBA00000885"/>
    </source>
</evidence>
<dbReference type="AlphaFoldDB" id="A0A9P6R796"/>
<evidence type="ECO:0000256" key="4">
    <source>
        <dbReference type="ARBA" id="ARBA00022786"/>
    </source>
</evidence>
<keyword evidence="3" id="KW-0808">Transferase</keyword>
<accession>A0A9P6R796</accession>
<organism evidence="9 10">
    <name type="scientific">Linnemannia gamsii</name>
    <dbReference type="NCBI Taxonomy" id="64522"/>
    <lineage>
        <taxon>Eukaryota</taxon>
        <taxon>Fungi</taxon>
        <taxon>Fungi incertae sedis</taxon>
        <taxon>Mucoromycota</taxon>
        <taxon>Mortierellomycotina</taxon>
        <taxon>Mortierellomycetes</taxon>
        <taxon>Mortierellales</taxon>
        <taxon>Mortierellaceae</taxon>
        <taxon>Linnemannia</taxon>
    </lineage>
</organism>
<dbReference type="PANTHER" id="PTHR45700:SF2">
    <property type="entry name" value="UBIQUITIN-PROTEIN LIGASE E3C"/>
    <property type="match status" value="1"/>
</dbReference>
<comment type="caution">
    <text evidence="9">The sequence shown here is derived from an EMBL/GenBank/DDBJ whole genome shotgun (WGS) entry which is preliminary data.</text>
</comment>
<evidence type="ECO:0000259" key="8">
    <source>
        <dbReference type="PROSITE" id="PS50237"/>
    </source>
</evidence>
<feature type="coiled-coil region" evidence="6">
    <location>
        <begin position="23"/>
        <end position="50"/>
    </location>
</feature>
<feature type="active site" description="Glycyl thioester intermediate" evidence="5">
    <location>
        <position position="1072"/>
    </location>
</feature>
<evidence type="ECO:0000256" key="6">
    <source>
        <dbReference type="SAM" id="Coils"/>
    </source>
</evidence>
<dbReference type="InterPro" id="IPR035983">
    <property type="entry name" value="Hect_E3_ubiquitin_ligase"/>
</dbReference>
<protein>
    <recommendedName>
        <fullName evidence="2">HECT-type E3 ubiquitin transferase</fullName>
        <ecNumber evidence="2">2.3.2.26</ecNumber>
    </recommendedName>
</protein>
<evidence type="ECO:0000313" key="9">
    <source>
        <dbReference type="EMBL" id="KAG0313931.1"/>
    </source>
</evidence>
<feature type="region of interest" description="Disordered" evidence="7">
    <location>
        <begin position="362"/>
        <end position="397"/>
    </location>
</feature>
<keyword evidence="6" id="KW-0175">Coiled coil</keyword>
<evidence type="ECO:0000256" key="7">
    <source>
        <dbReference type="SAM" id="MobiDB-lite"/>
    </source>
</evidence>
<dbReference type="FunFam" id="3.30.2410.10:FF:000011">
    <property type="entry name" value="Putative Ubiquitin-protein ligase E3C"/>
    <property type="match status" value="1"/>
</dbReference>
<dbReference type="OrthoDB" id="8068875at2759"/>
<evidence type="ECO:0000313" key="10">
    <source>
        <dbReference type="Proteomes" id="UP000823405"/>
    </source>
</evidence>
<keyword evidence="4 5" id="KW-0833">Ubl conjugation pathway</keyword>
<feature type="domain" description="HECT" evidence="8">
    <location>
        <begin position="773"/>
        <end position="1104"/>
    </location>
</feature>
<evidence type="ECO:0000256" key="2">
    <source>
        <dbReference type="ARBA" id="ARBA00012485"/>
    </source>
</evidence>
<dbReference type="Gene3D" id="3.90.1750.10">
    <property type="entry name" value="Hect, E3 ligase catalytic domains"/>
    <property type="match status" value="1"/>
</dbReference>
<sequence length="1104" mass="124888">MFDGSFKSRRTINLGGNKQQVDKQKLLRQAQEERRIREAERARLKAAERIQAWYRGRTVAARVRQDIRDNWDMEIITLLNNMGSTAQLNPTTIAQLSQEAESSVQKLLIFFRPNSDHRRVVQLCCNLSLTTGATKTRLVAIPFQSTPDQQASWQRLLGRFLPFLVQHLGTYSNWSEQEAESVFALFDTLTLPETYLSTQDTQAVSLSKHFSQTLSSAGILPQLAQFLSRIPIDDKNKPSFGKALLLTVRILRASEQAPGRMETANQFVSHILTVPLLPNRMPIETLSTFTSRLPLDTILLHLSGTSLAAITSLPQYKVTPLLSNILAFGYQRVAKMTPTVSNAYLHVLTALLALVPRDSIESASKRATDDDEDMDDIEWRSEDLPGSSPKSPDSSAAKLDPRMMKWLSLAYDSNHLNDILGSIERSRTVASTPTGVTQDVLSADSIGEITHLLLNLITLFPSHKINILSNLMYFKFGSNAMTPAGSGVAQASSGKVFSVSIIKIFLDAFTSTKLYEQLLLSMKRDTPLSVQLVMDHSHAKAWNLLAFVAELYCQILVTMGDDEFYDESRNPIGLQSVITLASVVRDVAFLLWWNDNSLNMESNVGGSMNLRIGYLRDIVTKLTRQLHARDSRKSFCPKDHWLLSMPLDMNAFKRAVIQDEESLSHDQEVDDHDGDDITMADSEHVRVQRSINRRQRTSQLARLSPRLGVLNNIPFVIRFEDRVSIFRAFVESDRQRTPGMSGFHPHPVGQARIHRGTVFEDGYEHLNHLGSKLKGRIAISFIDQYGMTEAGIDGGGVFKEFLTSLVLQAFNTNYGLFMNTSDQLLYPNPHRFAQERTQLKHYEFLGRILGKALYEGILIDAAFAGFFLSKCLGQVNYLDDLPSLDPELYRGLMFLKNYEGSFEDLSLYFTVDDQELGQTITRELIPNGANTMVTRENRIRYIYLTAHYRLNTQIDRQCKAFFRGLSDLIDPKWLWMFNQQELQVMLGGAQTGISLKDLAQNVVYSNFKRTDPTIEYFWSVVEEMSEEDRRLLVKFVTSCARPPLLGFAELNPKLCIRNAGQEEDRLPTSSTCMNLLKLPAFTSRQRLKEKLMYAIHSEAGFDLS</sequence>
<dbReference type="SMART" id="SM00119">
    <property type="entry name" value="HECTc"/>
    <property type="match status" value="1"/>
</dbReference>
<dbReference type="Proteomes" id="UP000823405">
    <property type="component" value="Unassembled WGS sequence"/>
</dbReference>
<proteinExistence type="predicted"/>
<dbReference type="SUPFAM" id="SSF56204">
    <property type="entry name" value="Hect, E3 ligase catalytic domain"/>
    <property type="match status" value="1"/>
</dbReference>
<dbReference type="PROSITE" id="PS50237">
    <property type="entry name" value="HECT"/>
    <property type="match status" value="1"/>
</dbReference>
<dbReference type="InterPro" id="IPR000569">
    <property type="entry name" value="HECT_dom"/>
</dbReference>
<name>A0A9P6R796_9FUNG</name>
<reference evidence="9" key="1">
    <citation type="journal article" date="2020" name="Fungal Divers.">
        <title>Resolving the Mortierellaceae phylogeny through synthesis of multi-gene phylogenetics and phylogenomics.</title>
        <authorList>
            <person name="Vandepol N."/>
            <person name="Liber J."/>
            <person name="Desiro A."/>
            <person name="Na H."/>
            <person name="Kennedy M."/>
            <person name="Barry K."/>
            <person name="Grigoriev I.V."/>
            <person name="Miller A.N."/>
            <person name="O'Donnell K."/>
            <person name="Stajich J.E."/>
            <person name="Bonito G."/>
        </authorList>
    </citation>
    <scope>NUCLEOTIDE SEQUENCE</scope>
    <source>
        <strain evidence="9">NVP60</strain>
    </source>
</reference>
<keyword evidence="10" id="KW-1185">Reference proteome</keyword>
<feature type="compositionally biased region" description="Low complexity" evidence="7">
    <location>
        <begin position="387"/>
        <end position="397"/>
    </location>
</feature>
<dbReference type="GO" id="GO:0000209">
    <property type="term" value="P:protein polyubiquitination"/>
    <property type="evidence" value="ECO:0007669"/>
    <property type="project" value="InterPro"/>
</dbReference>
<evidence type="ECO:0000256" key="5">
    <source>
        <dbReference type="PROSITE-ProRule" id="PRU00104"/>
    </source>
</evidence>
<dbReference type="GO" id="GO:0061630">
    <property type="term" value="F:ubiquitin protein ligase activity"/>
    <property type="evidence" value="ECO:0007669"/>
    <property type="project" value="UniProtKB-EC"/>
</dbReference>
<dbReference type="FunFam" id="3.30.2160.10:FF:000002">
    <property type="entry name" value="Putative Ubiquitin-protein ligase E3C"/>
    <property type="match status" value="1"/>
</dbReference>
<gene>
    <name evidence="9" type="ORF">BGZ97_009773</name>
</gene>
<dbReference type="CDD" id="cd00078">
    <property type="entry name" value="HECTc"/>
    <property type="match status" value="1"/>
</dbReference>
<dbReference type="PROSITE" id="PS50096">
    <property type="entry name" value="IQ"/>
    <property type="match status" value="1"/>
</dbReference>
<dbReference type="PANTHER" id="PTHR45700">
    <property type="entry name" value="UBIQUITIN-PROTEIN LIGASE E3C"/>
    <property type="match status" value="1"/>
</dbReference>